<accession>A0A285UPP8</accession>
<name>A0A285UPP8_9BACL</name>
<keyword evidence="2" id="KW-1185">Reference proteome</keyword>
<organism evidence="1 2">
    <name type="scientific">Ureibacillus acetophenoni</name>
    <dbReference type="NCBI Taxonomy" id="614649"/>
    <lineage>
        <taxon>Bacteria</taxon>
        <taxon>Bacillati</taxon>
        <taxon>Bacillota</taxon>
        <taxon>Bacilli</taxon>
        <taxon>Bacillales</taxon>
        <taxon>Caryophanaceae</taxon>
        <taxon>Ureibacillus</taxon>
    </lineage>
</organism>
<dbReference type="OrthoDB" id="336698at2"/>
<dbReference type="AlphaFoldDB" id="A0A285UPP8"/>
<protein>
    <submittedName>
        <fullName evidence="1">Uncharacterized protein</fullName>
    </submittedName>
</protein>
<dbReference type="RefSeq" id="WP_097150852.1">
    <property type="nucleotide sequence ID" value="NZ_OBQC01000017.1"/>
</dbReference>
<dbReference type="Proteomes" id="UP000219252">
    <property type="component" value="Unassembled WGS sequence"/>
</dbReference>
<proteinExistence type="predicted"/>
<evidence type="ECO:0000313" key="2">
    <source>
        <dbReference type="Proteomes" id="UP000219252"/>
    </source>
</evidence>
<evidence type="ECO:0000313" key="1">
    <source>
        <dbReference type="EMBL" id="SOC43677.1"/>
    </source>
</evidence>
<gene>
    <name evidence="1" type="ORF">SAMN05877842_11710</name>
</gene>
<sequence length="111" mass="12434">MVRLKIGDVFGIETSKGLAYFHSVHKDETIGSLIRILPSLHEGTQNEFLNDLVKQKELFFIQFTLGPALSRGIEAGQDAPLVGAALCPWGRERRYGGKAQRIYIFGSREEK</sequence>
<reference evidence="2" key="1">
    <citation type="submission" date="2017-08" db="EMBL/GenBank/DDBJ databases">
        <authorList>
            <person name="Varghese N."/>
            <person name="Submissions S."/>
        </authorList>
    </citation>
    <scope>NUCLEOTIDE SEQUENCE [LARGE SCALE GENOMIC DNA]</scope>
    <source>
        <strain evidence="2">JC23</strain>
    </source>
</reference>
<dbReference type="EMBL" id="OBQC01000017">
    <property type="protein sequence ID" value="SOC43677.1"/>
    <property type="molecule type" value="Genomic_DNA"/>
</dbReference>